<evidence type="ECO:0000313" key="4">
    <source>
        <dbReference type="Proteomes" id="UP000319732"/>
    </source>
</evidence>
<dbReference type="AlphaFoldDB" id="A0A545TVQ8"/>
<name>A0A545TVQ8_9GAMM</name>
<dbReference type="Pfam" id="PF03703">
    <property type="entry name" value="bPH_2"/>
    <property type="match status" value="1"/>
</dbReference>
<dbReference type="PANTHER" id="PTHR37938:SF1">
    <property type="entry name" value="BLL0215 PROTEIN"/>
    <property type="match status" value="1"/>
</dbReference>
<dbReference type="RefSeq" id="WP_142903969.1">
    <property type="nucleotide sequence ID" value="NZ_ML660091.1"/>
</dbReference>
<dbReference type="EMBL" id="VHSG01000008">
    <property type="protein sequence ID" value="TQV81308.1"/>
    <property type="molecule type" value="Genomic_DNA"/>
</dbReference>
<sequence length="126" mass="14342">MSYVEDSLSAGEEIRAVFHHHWTTYIPVWVLVLTIILLPFGLYKWLALRGIEQAVTNKRVIRKTGIISRNSEEMKITSIETVEILQSIWGRIMGYGTVKVTGRGISDVVFPRIDNPMQVKRAIESA</sequence>
<organism evidence="3 4">
    <name type="scientific">Exilibacterium tricleocarpae</name>
    <dbReference type="NCBI Taxonomy" id="2591008"/>
    <lineage>
        <taxon>Bacteria</taxon>
        <taxon>Pseudomonadati</taxon>
        <taxon>Pseudomonadota</taxon>
        <taxon>Gammaproteobacteria</taxon>
        <taxon>Cellvibrionales</taxon>
        <taxon>Cellvibrionaceae</taxon>
        <taxon>Exilibacterium</taxon>
    </lineage>
</organism>
<dbReference type="Proteomes" id="UP000319732">
    <property type="component" value="Unassembled WGS sequence"/>
</dbReference>
<evidence type="ECO:0000256" key="1">
    <source>
        <dbReference type="SAM" id="Phobius"/>
    </source>
</evidence>
<reference evidence="3 4" key="1">
    <citation type="submission" date="2019-06" db="EMBL/GenBank/DDBJ databases">
        <title>Whole genome sequence for Cellvibrionaceae sp. R142.</title>
        <authorList>
            <person name="Wang G."/>
        </authorList>
    </citation>
    <scope>NUCLEOTIDE SEQUENCE [LARGE SCALE GENOMIC DNA]</scope>
    <source>
        <strain evidence="3 4">R142</strain>
    </source>
</reference>
<protein>
    <submittedName>
        <fullName evidence="3">PH domain-containing protein</fullName>
    </submittedName>
</protein>
<feature type="domain" description="YdbS-like PH" evidence="2">
    <location>
        <begin position="54"/>
        <end position="122"/>
    </location>
</feature>
<accession>A0A545TVQ8</accession>
<comment type="caution">
    <text evidence="3">The sequence shown here is derived from an EMBL/GenBank/DDBJ whole genome shotgun (WGS) entry which is preliminary data.</text>
</comment>
<proteinExistence type="predicted"/>
<keyword evidence="4" id="KW-1185">Reference proteome</keyword>
<gene>
    <name evidence="3" type="ORF">FKG94_09450</name>
</gene>
<keyword evidence="1" id="KW-1133">Transmembrane helix</keyword>
<keyword evidence="1" id="KW-0472">Membrane</keyword>
<keyword evidence="1" id="KW-0812">Transmembrane</keyword>
<evidence type="ECO:0000313" key="3">
    <source>
        <dbReference type="EMBL" id="TQV81308.1"/>
    </source>
</evidence>
<dbReference type="OrthoDB" id="6088889at2"/>
<feature type="transmembrane region" description="Helical" evidence="1">
    <location>
        <begin position="25"/>
        <end position="43"/>
    </location>
</feature>
<dbReference type="PANTHER" id="PTHR37938">
    <property type="entry name" value="BLL0215 PROTEIN"/>
    <property type="match status" value="1"/>
</dbReference>
<evidence type="ECO:0000259" key="2">
    <source>
        <dbReference type="Pfam" id="PF03703"/>
    </source>
</evidence>
<dbReference type="InterPro" id="IPR005182">
    <property type="entry name" value="YdbS-like_PH"/>
</dbReference>